<sequence>MRPVDDRQRNCYFEGVKYEPLVHVVLYQPQIPPNTGAVGRTCVAVGAKLWLVRPLGFRIDEKSRRRAGLDYWEHLEWETVASWQALTDALAPARFWFFTKHATQSYTSVSFQRGDVLVFGSETNGLPPSLLAEHSDRALLIPIRPQVRSLNLSCSVAIAAYEAARQCGE</sequence>
<keyword evidence="1 6" id="KW-0963">Cytoplasm</keyword>
<evidence type="ECO:0000259" key="8">
    <source>
        <dbReference type="Pfam" id="PF00588"/>
    </source>
</evidence>
<dbReference type="InterPro" id="IPR029026">
    <property type="entry name" value="tRNA_m1G_MTases_N"/>
</dbReference>
<dbReference type="EMBL" id="CP036433">
    <property type="protein sequence ID" value="QDU93253.1"/>
    <property type="molecule type" value="Genomic_DNA"/>
</dbReference>
<evidence type="ECO:0000256" key="5">
    <source>
        <dbReference type="ARBA" id="ARBA00022694"/>
    </source>
</evidence>
<gene>
    <name evidence="9" type="primary">trmL</name>
    <name evidence="9" type="ORF">Pla8534_10320</name>
</gene>
<evidence type="ECO:0000256" key="3">
    <source>
        <dbReference type="ARBA" id="ARBA00022679"/>
    </source>
</evidence>
<dbReference type="InterPro" id="IPR001537">
    <property type="entry name" value="SpoU_MeTrfase"/>
</dbReference>
<dbReference type="InterPro" id="IPR029028">
    <property type="entry name" value="Alpha/beta_knot_MTases"/>
</dbReference>
<dbReference type="GO" id="GO:0042802">
    <property type="term" value="F:identical protein binding"/>
    <property type="evidence" value="ECO:0007669"/>
    <property type="project" value="UniProtKB-ARBA"/>
</dbReference>
<evidence type="ECO:0000256" key="7">
    <source>
        <dbReference type="PIRSR" id="PIRSR029256-1"/>
    </source>
</evidence>
<protein>
    <recommendedName>
        <fullName evidence="6">Putative tRNA (cytidine(34)-2'-O)-methyltransferase</fullName>
        <ecNumber evidence="6">2.1.1.207</ecNumber>
    </recommendedName>
    <alternativeName>
        <fullName evidence="6">tRNA (cytidine/uridine-2'-O-)-methyltransferase</fullName>
    </alternativeName>
</protein>
<dbReference type="PIRSF" id="PIRSF029256">
    <property type="entry name" value="SpoU_TrmH_prd"/>
    <property type="match status" value="1"/>
</dbReference>
<feature type="binding site" evidence="6 7">
    <location>
        <position position="141"/>
    </location>
    <ligand>
        <name>S-adenosyl-L-methionine</name>
        <dbReference type="ChEBI" id="CHEBI:59789"/>
    </ligand>
</feature>
<keyword evidence="10" id="KW-1185">Reference proteome</keyword>
<dbReference type="GO" id="GO:0141098">
    <property type="term" value="F:tRNA (cytidine(34)-2'-O)-methyltransferase activity"/>
    <property type="evidence" value="ECO:0007669"/>
    <property type="project" value="RHEA"/>
</dbReference>
<feature type="binding site" evidence="6 7">
    <location>
        <position position="120"/>
    </location>
    <ligand>
        <name>S-adenosyl-L-methionine</name>
        <dbReference type="ChEBI" id="CHEBI:59789"/>
    </ligand>
</feature>
<proteinExistence type="inferred from homology"/>
<accession>A0A518DN59</accession>
<keyword evidence="3 6" id="KW-0808">Transferase</keyword>
<dbReference type="GO" id="GO:0141102">
    <property type="term" value="F:tRNA (5-carboxymethylaminomethyluridine(34)-2'-O)-methyltransferase activity"/>
    <property type="evidence" value="ECO:0007669"/>
    <property type="project" value="RHEA"/>
</dbReference>
<dbReference type="Gene3D" id="3.40.1280.10">
    <property type="match status" value="1"/>
</dbReference>
<keyword evidence="4 6" id="KW-0949">S-adenosyl-L-methionine</keyword>
<comment type="caution">
    <text evidence="6">Lacks conserved residue(s) required for the propagation of feature annotation.</text>
</comment>
<comment type="similarity">
    <text evidence="6">Belongs to the class IV-like SAM-binding methyltransferase superfamily. RNA methyltransferase TrmH family. TrmL subfamily.</text>
</comment>
<dbReference type="EC" id="2.1.1.207" evidence="6"/>
<dbReference type="PANTHER" id="PTHR42971:SF1">
    <property type="entry name" value="TRNA (CYTIDINE(34)-2'-O)-METHYLTRANSFERASE"/>
    <property type="match status" value="1"/>
</dbReference>
<evidence type="ECO:0000313" key="10">
    <source>
        <dbReference type="Proteomes" id="UP000317648"/>
    </source>
</evidence>
<keyword evidence="2 6" id="KW-0489">Methyltransferase</keyword>
<comment type="function">
    <text evidence="6">Could methylate the ribose at the nucleotide 34 wobble position in tRNA.</text>
</comment>
<name>A0A518DN59_9BACT</name>
<evidence type="ECO:0000256" key="1">
    <source>
        <dbReference type="ARBA" id="ARBA00022490"/>
    </source>
</evidence>
<dbReference type="GO" id="GO:0003723">
    <property type="term" value="F:RNA binding"/>
    <property type="evidence" value="ECO:0007669"/>
    <property type="project" value="InterPro"/>
</dbReference>
<comment type="catalytic activity">
    <reaction evidence="6">
        <text>5-carboxymethylaminomethyluridine(34) in tRNA(Leu) + S-adenosyl-L-methionine = 5-carboxymethylaminomethyl-2'-O-methyluridine(34) in tRNA(Leu) + S-adenosyl-L-homocysteine + H(+)</text>
        <dbReference type="Rhea" id="RHEA:43088"/>
        <dbReference type="Rhea" id="RHEA-COMP:10333"/>
        <dbReference type="Rhea" id="RHEA-COMP:10334"/>
        <dbReference type="ChEBI" id="CHEBI:15378"/>
        <dbReference type="ChEBI" id="CHEBI:57856"/>
        <dbReference type="ChEBI" id="CHEBI:59789"/>
        <dbReference type="ChEBI" id="CHEBI:74508"/>
        <dbReference type="ChEBI" id="CHEBI:74511"/>
        <dbReference type="EC" id="2.1.1.207"/>
    </reaction>
</comment>
<dbReference type="AlphaFoldDB" id="A0A518DN59"/>
<feature type="binding site" evidence="6 7">
    <location>
        <position position="149"/>
    </location>
    <ligand>
        <name>S-adenosyl-L-methionine</name>
        <dbReference type="ChEBI" id="CHEBI:59789"/>
    </ligand>
</feature>
<dbReference type="InterPro" id="IPR016914">
    <property type="entry name" value="TrmL"/>
</dbReference>
<evidence type="ECO:0000313" key="9">
    <source>
        <dbReference type="EMBL" id="QDU93253.1"/>
    </source>
</evidence>
<evidence type="ECO:0000256" key="2">
    <source>
        <dbReference type="ARBA" id="ARBA00022603"/>
    </source>
</evidence>
<organism evidence="9 10">
    <name type="scientific">Lignipirellula cremea</name>
    <dbReference type="NCBI Taxonomy" id="2528010"/>
    <lineage>
        <taxon>Bacteria</taxon>
        <taxon>Pseudomonadati</taxon>
        <taxon>Planctomycetota</taxon>
        <taxon>Planctomycetia</taxon>
        <taxon>Pirellulales</taxon>
        <taxon>Pirellulaceae</taxon>
        <taxon>Lignipirellula</taxon>
    </lineage>
</organism>
<dbReference type="PANTHER" id="PTHR42971">
    <property type="entry name" value="TRNA (CYTIDINE(34)-2'-O)-METHYLTRANSFERASE"/>
    <property type="match status" value="1"/>
</dbReference>
<dbReference type="FunFam" id="3.40.1280.10:FF:000002">
    <property type="entry name" value="Peptidylprolyl isomerase"/>
    <property type="match status" value="1"/>
</dbReference>
<evidence type="ECO:0000256" key="6">
    <source>
        <dbReference type="HAMAP-Rule" id="MF_01885"/>
    </source>
</evidence>
<dbReference type="KEGG" id="lcre:Pla8534_10320"/>
<dbReference type="SUPFAM" id="SSF75217">
    <property type="entry name" value="alpha/beta knot"/>
    <property type="match status" value="1"/>
</dbReference>
<dbReference type="CDD" id="cd18094">
    <property type="entry name" value="SpoU-like_TrmL"/>
    <property type="match status" value="1"/>
</dbReference>
<feature type="domain" description="tRNA/rRNA methyltransferase SpoU type" evidence="8">
    <location>
        <begin position="22"/>
        <end position="161"/>
    </location>
</feature>
<dbReference type="GO" id="GO:0005737">
    <property type="term" value="C:cytoplasm"/>
    <property type="evidence" value="ECO:0007669"/>
    <property type="project" value="UniProtKB-SubCell"/>
</dbReference>
<evidence type="ECO:0000256" key="4">
    <source>
        <dbReference type="ARBA" id="ARBA00022691"/>
    </source>
</evidence>
<dbReference type="HAMAP" id="MF_01885">
    <property type="entry name" value="tRNA_methyltr_TrmL"/>
    <property type="match status" value="1"/>
</dbReference>
<dbReference type="GO" id="GO:0002130">
    <property type="term" value="P:wobble position ribose methylation"/>
    <property type="evidence" value="ECO:0007669"/>
    <property type="project" value="TreeGrafter"/>
</dbReference>
<reference evidence="9 10" key="1">
    <citation type="submission" date="2019-02" db="EMBL/GenBank/DDBJ databases">
        <title>Deep-cultivation of Planctomycetes and their phenomic and genomic characterization uncovers novel biology.</title>
        <authorList>
            <person name="Wiegand S."/>
            <person name="Jogler M."/>
            <person name="Boedeker C."/>
            <person name="Pinto D."/>
            <person name="Vollmers J."/>
            <person name="Rivas-Marin E."/>
            <person name="Kohn T."/>
            <person name="Peeters S.H."/>
            <person name="Heuer A."/>
            <person name="Rast P."/>
            <person name="Oberbeckmann S."/>
            <person name="Bunk B."/>
            <person name="Jeske O."/>
            <person name="Meyerdierks A."/>
            <person name="Storesund J.E."/>
            <person name="Kallscheuer N."/>
            <person name="Luecker S."/>
            <person name="Lage O.M."/>
            <person name="Pohl T."/>
            <person name="Merkel B.J."/>
            <person name="Hornburger P."/>
            <person name="Mueller R.-W."/>
            <person name="Bruemmer F."/>
            <person name="Labrenz M."/>
            <person name="Spormann A.M."/>
            <person name="Op den Camp H."/>
            <person name="Overmann J."/>
            <person name="Amann R."/>
            <person name="Jetten M.S.M."/>
            <person name="Mascher T."/>
            <person name="Medema M.H."/>
            <person name="Devos D.P."/>
            <person name="Kaster A.-K."/>
            <person name="Ovreas L."/>
            <person name="Rohde M."/>
            <person name="Galperin M.Y."/>
            <person name="Jogler C."/>
        </authorList>
    </citation>
    <scope>NUCLEOTIDE SEQUENCE [LARGE SCALE GENOMIC DNA]</scope>
    <source>
        <strain evidence="9 10">Pla85_3_4</strain>
    </source>
</reference>
<keyword evidence="5 6" id="KW-0819">tRNA processing</keyword>
<comment type="subcellular location">
    <subcellularLocation>
        <location evidence="6">Cytoplasm</location>
    </subcellularLocation>
</comment>
<dbReference type="Proteomes" id="UP000317648">
    <property type="component" value="Chromosome"/>
</dbReference>
<dbReference type="Pfam" id="PF00588">
    <property type="entry name" value="SpoU_methylase"/>
    <property type="match status" value="1"/>
</dbReference>
<comment type="catalytic activity">
    <reaction evidence="6">
        <text>cytidine(34) in tRNA + S-adenosyl-L-methionine = 2'-O-methylcytidine(34) in tRNA + S-adenosyl-L-homocysteine + H(+)</text>
        <dbReference type="Rhea" id="RHEA:43084"/>
        <dbReference type="Rhea" id="RHEA-COMP:10331"/>
        <dbReference type="Rhea" id="RHEA-COMP:10332"/>
        <dbReference type="ChEBI" id="CHEBI:15378"/>
        <dbReference type="ChEBI" id="CHEBI:57856"/>
        <dbReference type="ChEBI" id="CHEBI:59789"/>
        <dbReference type="ChEBI" id="CHEBI:74495"/>
        <dbReference type="ChEBI" id="CHEBI:82748"/>
        <dbReference type="EC" id="2.1.1.207"/>
    </reaction>
</comment>